<evidence type="ECO:0000256" key="4">
    <source>
        <dbReference type="ARBA" id="ARBA00012030"/>
    </source>
</evidence>
<evidence type="ECO:0000313" key="14">
    <source>
        <dbReference type="Proteomes" id="UP000076077"/>
    </source>
</evidence>
<dbReference type="CDD" id="cd10027">
    <property type="entry name" value="UDG-F1-like"/>
    <property type="match status" value="1"/>
</dbReference>
<accession>A0A143HL61</accession>
<keyword evidence="7 9" id="KW-0378">Hydrolase</keyword>
<dbReference type="GO" id="GO:0004844">
    <property type="term" value="F:uracil DNA N-glycosylase activity"/>
    <property type="evidence" value="ECO:0007669"/>
    <property type="project" value="UniProtKB-UniRule"/>
</dbReference>
<evidence type="ECO:0000313" key="13">
    <source>
        <dbReference type="EMBL" id="AMX02257.1"/>
    </source>
</evidence>
<dbReference type="PROSITE" id="PS00130">
    <property type="entry name" value="U_DNA_GLYCOSYLASE"/>
    <property type="match status" value="1"/>
</dbReference>
<dbReference type="SUPFAM" id="SSF52141">
    <property type="entry name" value="Uracil-DNA glycosylase-like"/>
    <property type="match status" value="1"/>
</dbReference>
<dbReference type="NCBIfam" id="NF003588">
    <property type="entry name" value="PRK05254.1-1"/>
    <property type="match status" value="1"/>
</dbReference>
<evidence type="ECO:0000256" key="2">
    <source>
        <dbReference type="ARBA" id="ARBA00002631"/>
    </source>
</evidence>
<sequence>MQVPENIKIHPSWYAVLRDEFQQPYMTELREFLRAEKAAGKVIYPLGPQIFNAFNSTPFEQVKVVILGQDPYHGPGQAHGLCFSVMPGVPLPPSLQNIFKELQSDLGISPSDHGCLQPWAEQGVLLLNATLTVERSRAGAHQGRGWERFTDAAIHKLAEQRQGLVFILWGSYAQKKGAFIDRNKHLVLRAPHPSPLSAHRGFFGTKPFSQTNQWLQQHGQQPINWALPPVSALQRVAVEM</sequence>
<evidence type="ECO:0000256" key="1">
    <source>
        <dbReference type="ARBA" id="ARBA00001400"/>
    </source>
</evidence>
<dbReference type="SMART" id="SM00986">
    <property type="entry name" value="UDG"/>
    <property type="match status" value="1"/>
</dbReference>
<dbReference type="AlphaFoldDB" id="A0A143HL61"/>
<feature type="domain" description="Uracil-DNA glycosylase-like" evidence="12">
    <location>
        <begin position="55"/>
        <end position="215"/>
    </location>
</feature>
<protein>
    <recommendedName>
        <fullName evidence="5 9">Uracil-DNA glycosylase</fullName>
        <shortName evidence="9">UDG</shortName>
        <ecNumber evidence="4 9">3.2.2.27</ecNumber>
    </recommendedName>
</protein>
<evidence type="ECO:0000256" key="7">
    <source>
        <dbReference type="ARBA" id="ARBA00022801"/>
    </source>
</evidence>
<evidence type="ECO:0000256" key="9">
    <source>
        <dbReference type="HAMAP-Rule" id="MF_00148"/>
    </source>
</evidence>
<gene>
    <name evidence="9" type="primary">ung</name>
    <name evidence="13" type="ORF">A3224_06365</name>
</gene>
<dbReference type="HAMAP" id="MF_00148">
    <property type="entry name" value="UDG"/>
    <property type="match status" value="1"/>
</dbReference>
<dbReference type="STRING" id="252514.A3224_06365"/>
<dbReference type="Proteomes" id="UP000076077">
    <property type="component" value="Chromosome"/>
</dbReference>
<evidence type="ECO:0000256" key="6">
    <source>
        <dbReference type="ARBA" id="ARBA00022763"/>
    </source>
</evidence>
<dbReference type="KEGG" id="mthd:A3224_06365"/>
<dbReference type="InterPro" id="IPR005122">
    <property type="entry name" value="Uracil-DNA_glycosylase-like"/>
</dbReference>
<comment type="function">
    <text evidence="2 9 11">Excises uracil residues from the DNA which can arise as a result of misincorporation of dUMP residues by DNA polymerase or due to deamination of cytosine.</text>
</comment>
<dbReference type="NCBIfam" id="TIGR00628">
    <property type="entry name" value="ung"/>
    <property type="match status" value="1"/>
</dbReference>
<dbReference type="PANTHER" id="PTHR11264">
    <property type="entry name" value="URACIL-DNA GLYCOSYLASE"/>
    <property type="match status" value="1"/>
</dbReference>
<dbReference type="GO" id="GO:0097510">
    <property type="term" value="P:base-excision repair, AP site formation via deaminated base removal"/>
    <property type="evidence" value="ECO:0007669"/>
    <property type="project" value="TreeGrafter"/>
</dbReference>
<comment type="subcellular location">
    <subcellularLocation>
        <location evidence="9">Cytoplasm</location>
    </subcellularLocation>
</comment>
<evidence type="ECO:0000256" key="10">
    <source>
        <dbReference type="PROSITE-ProRule" id="PRU10072"/>
    </source>
</evidence>
<evidence type="ECO:0000256" key="11">
    <source>
        <dbReference type="RuleBase" id="RU003780"/>
    </source>
</evidence>
<feature type="active site" description="Proton acceptor" evidence="9 10">
    <location>
        <position position="70"/>
    </location>
</feature>
<dbReference type="NCBIfam" id="NF003589">
    <property type="entry name" value="PRK05254.1-2"/>
    <property type="match status" value="1"/>
</dbReference>
<comment type="catalytic activity">
    <reaction evidence="1 9 11">
        <text>Hydrolyzes single-stranded DNA or mismatched double-stranded DNA and polynucleotides, releasing free uracil.</text>
        <dbReference type="EC" id="3.2.2.27"/>
    </reaction>
</comment>
<dbReference type="Gene3D" id="3.40.470.10">
    <property type="entry name" value="Uracil-DNA glycosylase-like domain"/>
    <property type="match status" value="1"/>
</dbReference>
<dbReference type="NCBIfam" id="NF003591">
    <property type="entry name" value="PRK05254.1-4"/>
    <property type="match status" value="1"/>
</dbReference>
<dbReference type="SMART" id="SM00987">
    <property type="entry name" value="UreE_C"/>
    <property type="match status" value="1"/>
</dbReference>
<name>A0A143HL61_MICTH</name>
<dbReference type="InterPro" id="IPR002043">
    <property type="entry name" value="UDG_fam1"/>
</dbReference>
<dbReference type="PANTHER" id="PTHR11264:SF0">
    <property type="entry name" value="URACIL-DNA GLYCOSYLASE"/>
    <property type="match status" value="1"/>
</dbReference>
<organism evidence="13 14">
    <name type="scientific">Microbulbifer thermotolerans</name>
    <dbReference type="NCBI Taxonomy" id="252514"/>
    <lineage>
        <taxon>Bacteria</taxon>
        <taxon>Pseudomonadati</taxon>
        <taxon>Pseudomonadota</taxon>
        <taxon>Gammaproteobacteria</taxon>
        <taxon>Cellvibrionales</taxon>
        <taxon>Microbulbiferaceae</taxon>
        <taxon>Microbulbifer</taxon>
    </lineage>
</organism>
<dbReference type="GO" id="GO:0005737">
    <property type="term" value="C:cytoplasm"/>
    <property type="evidence" value="ECO:0007669"/>
    <property type="project" value="UniProtKB-SubCell"/>
</dbReference>
<dbReference type="InterPro" id="IPR036895">
    <property type="entry name" value="Uracil-DNA_glycosylase-like_sf"/>
</dbReference>
<keyword evidence="8 9" id="KW-0234">DNA repair</keyword>
<dbReference type="EMBL" id="CP014864">
    <property type="protein sequence ID" value="AMX02257.1"/>
    <property type="molecule type" value="Genomic_DNA"/>
</dbReference>
<dbReference type="GeneID" id="76607677"/>
<dbReference type="FunFam" id="3.40.470.10:FF:000001">
    <property type="entry name" value="Uracil-DNA glycosylase"/>
    <property type="match status" value="1"/>
</dbReference>
<evidence type="ECO:0000256" key="5">
    <source>
        <dbReference type="ARBA" id="ARBA00018429"/>
    </source>
</evidence>
<keyword evidence="6 9" id="KW-0227">DNA damage</keyword>
<dbReference type="RefSeq" id="WP_067152675.1">
    <property type="nucleotide sequence ID" value="NZ_CP014864.1"/>
</dbReference>
<dbReference type="InterPro" id="IPR018085">
    <property type="entry name" value="Ura-DNA_Glyclase_AS"/>
</dbReference>
<dbReference type="NCBIfam" id="NF003592">
    <property type="entry name" value="PRK05254.1-5"/>
    <property type="match status" value="1"/>
</dbReference>
<dbReference type="OrthoDB" id="9804372at2"/>
<keyword evidence="14" id="KW-1185">Reference proteome</keyword>
<evidence type="ECO:0000256" key="3">
    <source>
        <dbReference type="ARBA" id="ARBA00008184"/>
    </source>
</evidence>
<reference evidence="14" key="1">
    <citation type="submission" date="2016-03" db="EMBL/GenBank/DDBJ databases">
        <authorList>
            <person name="Lee Y.-S."/>
            <person name="Choi Y.-L."/>
        </authorList>
    </citation>
    <scope>NUCLEOTIDE SEQUENCE [LARGE SCALE GENOMIC DNA]</scope>
    <source>
        <strain evidence="14">DAU221</strain>
    </source>
</reference>
<dbReference type="Pfam" id="PF03167">
    <property type="entry name" value="UDG"/>
    <property type="match status" value="1"/>
</dbReference>
<keyword evidence="9" id="KW-0963">Cytoplasm</keyword>
<evidence type="ECO:0000259" key="12">
    <source>
        <dbReference type="SMART" id="SM00986"/>
    </source>
</evidence>
<comment type="similarity">
    <text evidence="3 9 11">Belongs to the uracil-DNA glycosylase (UDG) superfamily. UNG family.</text>
</comment>
<evidence type="ECO:0000256" key="8">
    <source>
        <dbReference type="ARBA" id="ARBA00023204"/>
    </source>
</evidence>
<dbReference type="EC" id="3.2.2.27" evidence="4 9"/>
<proteinExistence type="inferred from homology"/>